<dbReference type="Pfam" id="PF00250">
    <property type="entry name" value="Forkhead"/>
    <property type="match status" value="1"/>
</dbReference>
<evidence type="ECO:0000256" key="2">
    <source>
        <dbReference type="ARBA" id="ARBA00023125"/>
    </source>
</evidence>
<proteinExistence type="predicted"/>
<protein>
    <submittedName>
        <fullName evidence="7">Winged helix DNA-binding domain-containing protein</fullName>
    </submittedName>
</protein>
<accession>A0A3N4L2T1</accession>
<evidence type="ECO:0000256" key="4">
    <source>
        <dbReference type="ARBA" id="ARBA00023242"/>
    </source>
</evidence>
<feature type="DNA-binding region" description="Fork-head" evidence="5">
    <location>
        <begin position="1"/>
        <end position="78"/>
    </location>
</feature>
<comment type="subcellular location">
    <subcellularLocation>
        <location evidence="5">Nucleus</location>
    </subcellularLocation>
</comment>
<dbReference type="EMBL" id="ML119116">
    <property type="protein sequence ID" value="RPB14901.1"/>
    <property type="molecule type" value="Genomic_DNA"/>
</dbReference>
<dbReference type="InterPro" id="IPR036390">
    <property type="entry name" value="WH_DNA-bd_sf"/>
</dbReference>
<dbReference type="OrthoDB" id="5954824at2759"/>
<dbReference type="AlphaFoldDB" id="A0A3N4L2T1"/>
<name>A0A3N4L2T1_9PEZI</name>
<keyword evidence="3" id="KW-0804">Transcription</keyword>
<evidence type="ECO:0000313" key="7">
    <source>
        <dbReference type="EMBL" id="RPB14901.1"/>
    </source>
</evidence>
<dbReference type="GO" id="GO:0000978">
    <property type="term" value="F:RNA polymerase II cis-regulatory region sequence-specific DNA binding"/>
    <property type="evidence" value="ECO:0007669"/>
    <property type="project" value="TreeGrafter"/>
</dbReference>
<dbReference type="SMART" id="SM00339">
    <property type="entry name" value="FH"/>
    <property type="match status" value="1"/>
</dbReference>
<dbReference type="SUPFAM" id="SSF46785">
    <property type="entry name" value="Winged helix' DNA-binding domain"/>
    <property type="match status" value="1"/>
</dbReference>
<dbReference type="CDD" id="cd00059">
    <property type="entry name" value="FH_FOX"/>
    <property type="match status" value="1"/>
</dbReference>
<feature type="non-terminal residue" evidence="7">
    <location>
        <position position="1"/>
    </location>
</feature>
<dbReference type="Gene3D" id="1.10.10.10">
    <property type="entry name" value="Winged helix-like DNA-binding domain superfamily/Winged helix DNA-binding domain"/>
    <property type="match status" value="1"/>
</dbReference>
<keyword evidence="8" id="KW-1185">Reference proteome</keyword>
<keyword evidence="4 5" id="KW-0539">Nucleus</keyword>
<dbReference type="PROSITE" id="PS50039">
    <property type="entry name" value="FORK_HEAD_3"/>
    <property type="match status" value="1"/>
</dbReference>
<dbReference type="InParanoid" id="A0A3N4L2T1"/>
<feature type="domain" description="Fork-head" evidence="6">
    <location>
        <begin position="1"/>
        <end position="78"/>
    </location>
</feature>
<dbReference type="STRING" id="1392247.A0A3N4L2T1"/>
<evidence type="ECO:0000256" key="1">
    <source>
        <dbReference type="ARBA" id="ARBA00023015"/>
    </source>
</evidence>
<dbReference type="GO" id="GO:0005634">
    <property type="term" value="C:nucleus"/>
    <property type="evidence" value="ECO:0007669"/>
    <property type="project" value="UniProtKB-SubCell"/>
</dbReference>
<dbReference type="GO" id="GO:0000981">
    <property type="term" value="F:DNA-binding transcription factor activity, RNA polymerase II-specific"/>
    <property type="evidence" value="ECO:0007669"/>
    <property type="project" value="TreeGrafter"/>
</dbReference>
<sequence length="78" mass="9123">PYAVLIHRALMSSPEKKMVLADIYDYFREKIPRFKRVKGRGWMNSIRHNLSMNGAFLKQDRPPDDPGKGYIWVLSDEA</sequence>
<dbReference type="InterPro" id="IPR036388">
    <property type="entry name" value="WH-like_DNA-bd_sf"/>
</dbReference>
<reference evidence="7 8" key="1">
    <citation type="journal article" date="2018" name="Nat. Ecol. Evol.">
        <title>Pezizomycetes genomes reveal the molecular basis of ectomycorrhizal truffle lifestyle.</title>
        <authorList>
            <person name="Murat C."/>
            <person name="Payen T."/>
            <person name="Noel B."/>
            <person name="Kuo A."/>
            <person name="Morin E."/>
            <person name="Chen J."/>
            <person name="Kohler A."/>
            <person name="Krizsan K."/>
            <person name="Balestrini R."/>
            <person name="Da Silva C."/>
            <person name="Montanini B."/>
            <person name="Hainaut M."/>
            <person name="Levati E."/>
            <person name="Barry K.W."/>
            <person name="Belfiori B."/>
            <person name="Cichocki N."/>
            <person name="Clum A."/>
            <person name="Dockter R.B."/>
            <person name="Fauchery L."/>
            <person name="Guy J."/>
            <person name="Iotti M."/>
            <person name="Le Tacon F."/>
            <person name="Lindquist E.A."/>
            <person name="Lipzen A."/>
            <person name="Malagnac F."/>
            <person name="Mello A."/>
            <person name="Molinier V."/>
            <person name="Miyauchi S."/>
            <person name="Poulain J."/>
            <person name="Riccioni C."/>
            <person name="Rubini A."/>
            <person name="Sitrit Y."/>
            <person name="Splivallo R."/>
            <person name="Traeger S."/>
            <person name="Wang M."/>
            <person name="Zifcakova L."/>
            <person name="Wipf D."/>
            <person name="Zambonelli A."/>
            <person name="Paolocci F."/>
            <person name="Nowrousian M."/>
            <person name="Ottonello S."/>
            <person name="Baldrian P."/>
            <person name="Spatafora J.W."/>
            <person name="Henrissat B."/>
            <person name="Nagy L.G."/>
            <person name="Aury J.M."/>
            <person name="Wincker P."/>
            <person name="Grigoriev I.V."/>
            <person name="Bonfante P."/>
            <person name="Martin F.M."/>
        </authorList>
    </citation>
    <scope>NUCLEOTIDE SEQUENCE [LARGE SCALE GENOMIC DNA]</scope>
    <source>
        <strain evidence="7 8">CCBAS932</strain>
    </source>
</reference>
<evidence type="ECO:0000313" key="8">
    <source>
        <dbReference type="Proteomes" id="UP000277580"/>
    </source>
</evidence>
<dbReference type="Proteomes" id="UP000277580">
    <property type="component" value="Unassembled WGS sequence"/>
</dbReference>
<evidence type="ECO:0000256" key="5">
    <source>
        <dbReference type="PROSITE-ProRule" id="PRU00089"/>
    </source>
</evidence>
<evidence type="ECO:0000256" key="3">
    <source>
        <dbReference type="ARBA" id="ARBA00023163"/>
    </source>
</evidence>
<dbReference type="PRINTS" id="PR00053">
    <property type="entry name" value="FORKHEAD"/>
</dbReference>
<dbReference type="PANTHER" id="PTHR46078:SF2">
    <property type="entry name" value="FORK-HEAD DOMAIN-CONTAINING PROTEIN"/>
    <property type="match status" value="1"/>
</dbReference>
<dbReference type="InterPro" id="IPR001766">
    <property type="entry name" value="Fork_head_dom"/>
</dbReference>
<gene>
    <name evidence="7" type="ORF">P167DRAFT_477644</name>
</gene>
<keyword evidence="2 5" id="KW-0238">DNA-binding</keyword>
<organism evidence="7 8">
    <name type="scientific">Morchella conica CCBAS932</name>
    <dbReference type="NCBI Taxonomy" id="1392247"/>
    <lineage>
        <taxon>Eukaryota</taxon>
        <taxon>Fungi</taxon>
        <taxon>Dikarya</taxon>
        <taxon>Ascomycota</taxon>
        <taxon>Pezizomycotina</taxon>
        <taxon>Pezizomycetes</taxon>
        <taxon>Pezizales</taxon>
        <taxon>Morchellaceae</taxon>
        <taxon>Morchella</taxon>
    </lineage>
</organism>
<evidence type="ECO:0000259" key="6">
    <source>
        <dbReference type="PROSITE" id="PS50039"/>
    </source>
</evidence>
<keyword evidence="1" id="KW-0805">Transcription regulation</keyword>
<dbReference type="InterPro" id="IPR045912">
    <property type="entry name" value="FOXJ2/3-like"/>
</dbReference>
<dbReference type="PANTHER" id="PTHR46078">
    <property type="entry name" value="FORKHEAD BOX PROTEIN J2 FAMILY MEMBER"/>
    <property type="match status" value="1"/>
</dbReference>
<feature type="non-terminal residue" evidence="7">
    <location>
        <position position="78"/>
    </location>
</feature>